<gene>
    <name evidence="1" type="ORF">FWK35_00010141</name>
</gene>
<evidence type="ECO:0008006" key="3">
    <source>
        <dbReference type="Google" id="ProtNLM"/>
    </source>
</evidence>
<dbReference type="EMBL" id="VUJU01001476">
    <property type="protein sequence ID" value="KAF0765135.1"/>
    <property type="molecule type" value="Genomic_DNA"/>
</dbReference>
<protein>
    <recommendedName>
        <fullName evidence="3">MULE transposase domain-containing protein</fullName>
    </recommendedName>
</protein>
<evidence type="ECO:0000313" key="1">
    <source>
        <dbReference type="EMBL" id="KAF0765135.1"/>
    </source>
</evidence>
<dbReference type="OrthoDB" id="6621630at2759"/>
<dbReference type="Proteomes" id="UP000478052">
    <property type="component" value="Unassembled WGS sequence"/>
</dbReference>
<comment type="caution">
    <text evidence="1">The sequence shown here is derived from an EMBL/GenBank/DDBJ whole genome shotgun (WGS) entry which is preliminary data.</text>
</comment>
<proteinExistence type="predicted"/>
<accession>A0A6G0Z383</accession>
<reference evidence="1 2" key="1">
    <citation type="submission" date="2019-08" db="EMBL/GenBank/DDBJ databases">
        <title>Whole genome of Aphis craccivora.</title>
        <authorList>
            <person name="Voronova N.V."/>
            <person name="Shulinski R.S."/>
            <person name="Bandarenka Y.V."/>
            <person name="Zhorov D.G."/>
            <person name="Warner D."/>
        </authorList>
    </citation>
    <scope>NUCLEOTIDE SEQUENCE [LARGE SCALE GENOMIC DNA]</scope>
    <source>
        <strain evidence="1">180601</strain>
        <tissue evidence="1">Whole Body</tissue>
    </source>
</reference>
<keyword evidence="2" id="KW-1185">Reference proteome</keyword>
<dbReference type="AlphaFoldDB" id="A0A6G0Z383"/>
<evidence type="ECO:0000313" key="2">
    <source>
        <dbReference type="Proteomes" id="UP000478052"/>
    </source>
</evidence>
<sequence>MKNTAKENYDLPSPIYARNVVNLSDKSKRYIGNENSIKRSLRHIRSNIYPKITKIDDILLEGAHWSMTETCIDVLKRTKIIYMDGTFSTCPSEFYQVYTLHSNVDNIIIPVVYTLLQRENKETYIELLTALKDKFESLSIISINFEYAVVLAIKKLELAVRYKQDKQFREAIKMIPALAFLPANIVKKGMSLLSNYYKSLEGLDDILVYFDSTYVNETYKSTITEYGTTRFLRYPPIFLPHMWNVYNATKEGYGRTNNVSEGFNNKLKNIWVTSYHYRHLFLRINAQRSLDQKPTSAILSIPEYLTRSQTELDTIPLHRGLDAIELLLMGKTTVSEAENQLLNSYKDMKDPVRLTICIGNTFKRHQ</sequence>
<name>A0A6G0Z383_APHCR</name>
<organism evidence="1 2">
    <name type="scientific">Aphis craccivora</name>
    <name type="common">Cowpea aphid</name>
    <dbReference type="NCBI Taxonomy" id="307492"/>
    <lineage>
        <taxon>Eukaryota</taxon>
        <taxon>Metazoa</taxon>
        <taxon>Ecdysozoa</taxon>
        <taxon>Arthropoda</taxon>
        <taxon>Hexapoda</taxon>
        <taxon>Insecta</taxon>
        <taxon>Pterygota</taxon>
        <taxon>Neoptera</taxon>
        <taxon>Paraneoptera</taxon>
        <taxon>Hemiptera</taxon>
        <taxon>Sternorrhyncha</taxon>
        <taxon>Aphidomorpha</taxon>
        <taxon>Aphidoidea</taxon>
        <taxon>Aphididae</taxon>
        <taxon>Aphidini</taxon>
        <taxon>Aphis</taxon>
        <taxon>Aphis</taxon>
    </lineage>
</organism>